<organism evidence="2">
    <name type="scientific">Darwinula stevensoni</name>
    <dbReference type="NCBI Taxonomy" id="69355"/>
    <lineage>
        <taxon>Eukaryota</taxon>
        <taxon>Metazoa</taxon>
        <taxon>Ecdysozoa</taxon>
        <taxon>Arthropoda</taxon>
        <taxon>Crustacea</taxon>
        <taxon>Oligostraca</taxon>
        <taxon>Ostracoda</taxon>
        <taxon>Podocopa</taxon>
        <taxon>Podocopida</taxon>
        <taxon>Darwinulocopina</taxon>
        <taxon>Darwinuloidea</taxon>
        <taxon>Darwinulidae</taxon>
        <taxon>Darwinula</taxon>
    </lineage>
</organism>
<evidence type="ECO:0000313" key="2">
    <source>
        <dbReference type="EMBL" id="CAD7244652.1"/>
    </source>
</evidence>
<protein>
    <recommendedName>
        <fullName evidence="1">Phorbol-ester/DAG-type domain-containing protein</fullName>
    </recommendedName>
</protein>
<dbReference type="InterPro" id="IPR002219">
    <property type="entry name" value="PKC_DAG/PE"/>
</dbReference>
<dbReference type="GO" id="GO:0004143">
    <property type="term" value="F:ATP-dependent diacylglycerol kinase activity"/>
    <property type="evidence" value="ECO:0007669"/>
    <property type="project" value="InterPro"/>
</dbReference>
<dbReference type="PANTHER" id="PTHR11255:SF80">
    <property type="entry name" value="EYE-SPECIFIC DIACYLGLYCEROL KINASE"/>
    <property type="match status" value="1"/>
</dbReference>
<feature type="domain" description="Phorbol-ester/DAG-type" evidence="1">
    <location>
        <begin position="56"/>
        <end position="108"/>
    </location>
</feature>
<keyword evidence="3" id="KW-1185">Reference proteome</keyword>
<dbReference type="InterPro" id="IPR037607">
    <property type="entry name" value="DGK"/>
</dbReference>
<dbReference type="EMBL" id="LR900194">
    <property type="protein sequence ID" value="CAD7244652.1"/>
    <property type="molecule type" value="Genomic_DNA"/>
</dbReference>
<evidence type="ECO:0000259" key="1">
    <source>
        <dbReference type="Pfam" id="PF00130"/>
    </source>
</evidence>
<dbReference type="EMBL" id="CAJPEV010000677">
    <property type="protein sequence ID" value="CAG0887547.1"/>
    <property type="molecule type" value="Genomic_DNA"/>
</dbReference>
<reference evidence="2" key="1">
    <citation type="submission" date="2020-11" db="EMBL/GenBank/DDBJ databases">
        <authorList>
            <person name="Tran Van P."/>
        </authorList>
    </citation>
    <scope>NUCLEOTIDE SEQUENCE</scope>
</reference>
<dbReference type="PANTHER" id="PTHR11255">
    <property type="entry name" value="DIACYLGLYCEROL KINASE"/>
    <property type="match status" value="1"/>
</dbReference>
<accession>A0A7R8X5Y2</accession>
<evidence type="ECO:0000313" key="3">
    <source>
        <dbReference type="Proteomes" id="UP000677054"/>
    </source>
</evidence>
<dbReference type="OrthoDB" id="196165at2759"/>
<name>A0A7R8X5Y2_9CRUS</name>
<dbReference type="AlphaFoldDB" id="A0A7R8X5Y2"/>
<proteinExistence type="predicted"/>
<gene>
    <name evidence="2" type="ORF">DSTB1V02_LOCUS4539</name>
</gene>
<dbReference type="GO" id="GO:0005886">
    <property type="term" value="C:plasma membrane"/>
    <property type="evidence" value="ECO:0007669"/>
    <property type="project" value="TreeGrafter"/>
</dbReference>
<dbReference type="Proteomes" id="UP000677054">
    <property type="component" value="Unassembled WGS sequence"/>
</dbReference>
<dbReference type="GO" id="GO:0007165">
    <property type="term" value="P:signal transduction"/>
    <property type="evidence" value="ECO:0007669"/>
    <property type="project" value="InterPro"/>
</dbReference>
<sequence length="124" mass="13848">MCVLQRQGARLRCAACRIVVHESCVPHLLQKLQLECKPTFCDGGIRKYREQTVTRHHFVNRSRQKGKCKTCGKTVAAKLGFGSREAMSVSCSWCKSAYHAKASCFTPELQNEPCSLGQFLAPKS</sequence>
<dbReference type="Pfam" id="PF00130">
    <property type="entry name" value="C1_1"/>
    <property type="match status" value="1"/>
</dbReference>